<dbReference type="AlphaFoldDB" id="A0A2M7SDW9"/>
<dbReference type="SUPFAM" id="SSF51905">
    <property type="entry name" value="FAD/NAD(P)-binding domain"/>
    <property type="match status" value="1"/>
</dbReference>
<dbReference type="GO" id="GO:0006103">
    <property type="term" value="P:2-oxoglutarate metabolic process"/>
    <property type="evidence" value="ECO:0007669"/>
    <property type="project" value="TreeGrafter"/>
</dbReference>
<evidence type="ECO:0000256" key="3">
    <source>
        <dbReference type="ARBA" id="ARBA00012608"/>
    </source>
</evidence>
<dbReference type="NCBIfam" id="TIGR01350">
    <property type="entry name" value="lipoamide_DH"/>
    <property type="match status" value="1"/>
</dbReference>
<dbReference type="InterPro" id="IPR012999">
    <property type="entry name" value="Pyr_OxRdtase_I_AS"/>
</dbReference>
<evidence type="ECO:0000256" key="5">
    <source>
        <dbReference type="ARBA" id="ARBA00022630"/>
    </source>
</evidence>
<dbReference type="EC" id="1.8.1.4" evidence="3 15"/>
<keyword evidence="9" id="KW-1015">Disulfide bond</keyword>
<dbReference type="SUPFAM" id="SSF55424">
    <property type="entry name" value="FAD/NAD-linked reductases, dimerisation (C-terminal) domain"/>
    <property type="match status" value="1"/>
</dbReference>
<evidence type="ECO:0000256" key="10">
    <source>
        <dbReference type="ARBA" id="ARBA00023284"/>
    </source>
</evidence>
<dbReference type="PIRSF" id="PIRSF000350">
    <property type="entry name" value="Mercury_reductase_MerA"/>
    <property type="match status" value="1"/>
</dbReference>
<evidence type="ECO:0000256" key="9">
    <source>
        <dbReference type="ARBA" id="ARBA00023157"/>
    </source>
</evidence>
<dbReference type="InterPro" id="IPR023753">
    <property type="entry name" value="FAD/NAD-binding_dom"/>
</dbReference>
<evidence type="ECO:0000256" key="11">
    <source>
        <dbReference type="ARBA" id="ARBA00049187"/>
    </source>
</evidence>
<dbReference type="GO" id="GO:0005737">
    <property type="term" value="C:cytoplasm"/>
    <property type="evidence" value="ECO:0007669"/>
    <property type="project" value="UniProtKB-SubCell"/>
</dbReference>
<evidence type="ECO:0000256" key="2">
    <source>
        <dbReference type="ARBA" id="ARBA00007532"/>
    </source>
</evidence>
<evidence type="ECO:0000256" key="15">
    <source>
        <dbReference type="RuleBase" id="RU003692"/>
    </source>
</evidence>
<protein>
    <recommendedName>
        <fullName evidence="3 15">Dihydrolipoyl dehydrogenase</fullName>
        <ecNumber evidence="3 15">1.8.1.4</ecNumber>
    </recommendedName>
</protein>
<dbReference type="Gene3D" id="3.30.390.30">
    <property type="match status" value="1"/>
</dbReference>
<evidence type="ECO:0000256" key="7">
    <source>
        <dbReference type="ARBA" id="ARBA00023002"/>
    </source>
</evidence>
<keyword evidence="10 15" id="KW-0676">Redox-active center</keyword>
<dbReference type="InterPro" id="IPR001100">
    <property type="entry name" value="Pyr_nuc-diS_OxRdtase"/>
</dbReference>
<dbReference type="PRINTS" id="PR00368">
    <property type="entry name" value="FADPNR"/>
</dbReference>
<evidence type="ECO:0000259" key="16">
    <source>
        <dbReference type="Pfam" id="PF02852"/>
    </source>
</evidence>
<dbReference type="InterPro" id="IPR036188">
    <property type="entry name" value="FAD/NAD-bd_sf"/>
</dbReference>
<evidence type="ECO:0000259" key="17">
    <source>
        <dbReference type="Pfam" id="PF07992"/>
    </source>
</evidence>
<evidence type="ECO:0000256" key="6">
    <source>
        <dbReference type="ARBA" id="ARBA00022827"/>
    </source>
</evidence>
<dbReference type="PROSITE" id="PS00076">
    <property type="entry name" value="PYRIDINE_REDOX_1"/>
    <property type="match status" value="1"/>
</dbReference>
<feature type="binding site" evidence="13">
    <location>
        <begin position="146"/>
        <end position="148"/>
    </location>
    <ligand>
        <name>FAD</name>
        <dbReference type="ChEBI" id="CHEBI:57692"/>
    </ligand>
</feature>
<feature type="binding site" evidence="13">
    <location>
        <begin position="334"/>
        <end position="337"/>
    </location>
    <ligand>
        <name>FAD</name>
        <dbReference type="ChEBI" id="CHEBI:57692"/>
    </ligand>
</feature>
<dbReference type="GO" id="GO:0004148">
    <property type="term" value="F:dihydrolipoyl dehydrogenase (NADH) activity"/>
    <property type="evidence" value="ECO:0007669"/>
    <property type="project" value="UniProtKB-EC"/>
</dbReference>
<dbReference type="GO" id="GO:0050660">
    <property type="term" value="F:flavin adenine dinucleotide binding"/>
    <property type="evidence" value="ECO:0007669"/>
    <property type="project" value="InterPro"/>
</dbReference>
<evidence type="ECO:0000313" key="18">
    <source>
        <dbReference type="EMBL" id="PIZ17712.1"/>
    </source>
</evidence>
<evidence type="ECO:0000256" key="1">
    <source>
        <dbReference type="ARBA" id="ARBA00004496"/>
    </source>
</evidence>
<gene>
    <name evidence="18" type="primary">lpdA</name>
    <name evidence="18" type="ORF">COY52_03285</name>
</gene>
<feature type="disulfide bond" description="Redox-active" evidence="14">
    <location>
        <begin position="45"/>
        <end position="50"/>
    </location>
</feature>
<evidence type="ECO:0000313" key="19">
    <source>
        <dbReference type="Proteomes" id="UP000229307"/>
    </source>
</evidence>
<comment type="similarity">
    <text evidence="2 15">Belongs to the class-I pyridine nucleotide-disulfide oxidoreductase family.</text>
</comment>
<feature type="domain" description="Pyridine nucleotide-disulphide oxidoreductase dimerisation" evidence="16">
    <location>
        <begin position="362"/>
        <end position="470"/>
    </location>
</feature>
<dbReference type="InterPro" id="IPR006258">
    <property type="entry name" value="Lipoamide_DH"/>
</dbReference>
<dbReference type="EMBL" id="PFMR01000090">
    <property type="protein sequence ID" value="PIZ17712.1"/>
    <property type="molecule type" value="Genomic_DNA"/>
</dbReference>
<evidence type="ECO:0000256" key="4">
    <source>
        <dbReference type="ARBA" id="ARBA00022490"/>
    </source>
</evidence>
<organism evidence="18 19">
    <name type="scientific">Candidatus Desantisbacteria bacterium CG_4_10_14_0_8_um_filter_48_22</name>
    <dbReference type="NCBI Taxonomy" id="1974543"/>
    <lineage>
        <taxon>Bacteria</taxon>
        <taxon>Candidatus Desantisiibacteriota</taxon>
    </lineage>
</organism>
<evidence type="ECO:0000256" key="14">
    <source>
        <dbReference type="PIRSR" id="PIRSR000350-4"/>
    </source>
</evidence>
<dbReference type="Proteomes" id="UP000229307">
    <property type="component" value="Unassembled WGS sequence"/>
</dbReference>
<name>A0A2M7SDW9_9BACT</name>
<comment type="subcellular location">
    <subcellularLocation>
        <location evidence="1">Cytoplasm</location>
    </subcellularLocation>
</comment>
<keyword evidence="4" id="KW-0963">Cytoplasm</keyword>
<comment type="cofactor">
    <cofactor evidence="13 15">
        <name>FAD</name>
        <dbReference type="ChEBI" id="CHEBI:57692"/>
    </cofactor>
    <text evidence="13 15">Binds 1 FAD per subunit.</text>
</comment>
<keyword evidence="13" id="KW-0547">Nucleotide-binding</keyword>
<feature type="domain" description="FAD/NAD(P)-binding" evidence="17">
    <location>
        <begin position="8"/>
        <end position="343"/>
    </location>
</feature>
<dbReference type="Pfam" id="PF02852">
    <property type="entry name" value="Pyr_redox_dim"/>
    <property type="match status" value="1"/>
</dbReference>
<accession>A0A2M7SDW9</accession>
<feature type="binding site" evidence="13">
    <location>
        <begin position="183"/>
        <end position="190"/>
    </location>
    <ligand>
        <name>NAD(+)</name>
        <dbReference type="ChEBI" id="CHEBI:57540"/>
    </ligand>
</feature>
<keyword evidence="7 15" id="KW-0560">Oxidoreductase</keyword>
<proteinExistence type="inferred from homology"/>
<feature type="binding site" evidence="13">
    <location>
        <position position="288"/>
    </location>
    <ligand>
        <name>NAD(+)</name>
        <dbReference type="ChEBI" id="CHEBI:57540"/>
    </ligand>
</feature>
<dbReference type="Pfam" id="PF07992">
    <property type="entry name" value="Pyr_redox_2"/>
    <property type="match status" value="1"/>
</dbReference>
<comment type="catalytic activity">
    <reaction evidence="11 15">
        <text>N(6)-[(R)-dihydrolipoyl]-L-lysyl-[protein] + NAD(+) = N(6)-[(R)-lipoyl]-L-lysyl-[protein] + NADH + H(+)</text>
        <dbReference type="Rhea" id="RHEA:15045"/>
        <dbReference type="Rhea" id="RHEA-COMP:10474"/>
        <dbReference type="Rhea" id="RHEA-COMP:10475"/>
        <dbReference type="ChEBI" id="CHEBI:15378"/>
        <dbReference type="ChEBI" id="CHEBI:57540"/>
        <dbReference type="ChEBI" id="CHEBI:57945"/>
        <dbReference type="ChEBI" id="CHEBI:83099"/>
        <dbReference type="ChEBI" id="CHEBI:83100"/>
        <dbReference type="EC" id="1.8.1.4"/>
    </reaction>
</comment>
<keyword evidence="5 15" id="KW-0285">Flavoprotein</keyword>
<evidence type="ECO:0000256" key="13">
    <source>
        <dbReference type="PIRSR" id="PIRSR000350-3"/>
    </source>
</evidence>
<feature type="active site" description="Proton acceptor" evidence="12">
    <location>
        <position position="459"/>
    </location>
</feature>
<feature type="binding site" evidence="13">
    <location>
        <position position="54"/>
    </location>
    <ligand>
        <name>FAD</name>
        <dbReference type="ChEBI" id="CHEBI:57692"/>
    </ligand>
</feature>
<feature type="binding site" evidence="13">
    <location>
        <position position="328"/>
    </location>
    <ligand>
        <name>FAD</name>
        <dbReference type="ChEBI" id="CHEBI:57692"/>
    </ligand>
</feature>
<evidence type="ECO:0000256" key="12">
    <source>
        <dbReference type="PIRSR" id="PIRSR000350-2"/>
    </source>
</evidence>
<keyword evidence="8 13" id="KW-0520">NAD</keyword>
<reference evidence="19" key="1">
    <citation type="submission" date="2017-09" db="EMBL/GenBank/DDBJ databases">
        <title>Depth-based differentiation of microbial function through sediment-hosted aquifers and enrichment of novel symbionts in the deep terrestrial subsurface.</title>
        <authorList>
            <person name="Probst A.J."/>
            <person name="Ladd B."/>
            <person name="Jarett J.K."/>
            <person name="Geller-Mcgrath D.E."/>
            <person name="Sieber C.M.K."/>
            <person name="Emerson J.B."/>
            <person name="Anantharaman K."/>
            <person name="Thomas B.C."/>
            <person name="Malmstrom R."/>
            <person name="Stieglmeier M."/>
            <person name="Klingl A."/>
            <person name="Woyke T."/>
            <person name="Ryan C.M."/>
            <person name="Banfield J.F."/>
        </authorList>
    </citation>
    <scope>NUCLEOTIDE SEQUENCE [LARGE SCALE GENOMIC DNA]</scope>
</reference>
<dbReference type="InterPro" id="IPR004099">
    <property type="entry name" value="Pyr_nucl-diS_OxRdtase_dimer"/>
</dbReference>
<feature type="binding site" evidence="13">
    <location>
        <position position="206"/>
    </location>
    <ligand>
        <name>NAD(+)</name>
        <dbReference type="ChEBI" id="CHEBI:57540"/>
    </ligand>
</feature>
<keyword evidence="6 13" id="KW-0274">FAD</keyword>
<comment type="caution">
    <text evidence="18">The sequence shown here is derived from an EMBL/GenBank/DDBJ whole genome shotgun (WGS) entry which is preliminary data.</text>
</comment>
<evidence type="ECO:0000256" key="8">
    <source>
        <dbReference type="ARBA" id="ARBA00023027"/>
    </source>
</evidence>
<dbReference type="Gene3D" id="3.50.50.60">
    <property type="entry name" value="FAD/NAD(P)-binding domain"/>
    <property type="match status" value="2"/>
</dbReference>
<sequence length="486" mass="50747">MEVELAEYDAIVIGGGLGGYICAIRTAQLGGKACVIEEDKIGGTCLNRGCIPTKALLTTAGLFSRIKKAKDFGIKAEGCSVDFTAMMDRKEKIVARLRAGVEFLLKNNGIDIVKGKGKVTGKGTVEVTGGTEPQKTLSGRNIVVATGSVVARVPGIECNGTNIITSNEMLSLASVPSSLLIIGGGVIGCEFASLFSEIGTKITIVEMLPQILPLEDEEISKTFRRMLEKQGIKIYTDTKVNAVVSPPSAEAGRGLAPISIGADGQSSVVSELSNGEKIETEKVLVCTGRAPNGSGLGLEELGVKMDRARVIADEKMHTNIEGIYAVGDVNGGIMLAHVATAEGVVAAENIMGKDSRMDYTAVPGCIFTFPEIGSVGLTEKKARETGAEVTVGRFPFSACGKAIAMGEPDGFVKVIADKSGKVLGVHIIGPEATNLIAEAAVCIRNNIGIEGIAKTIHAHPTLPEAVVEAALDTRSEALQILRKKIG</sequence>
<dbReference type="InterPro" id="IPR050151">
    <property type="entry name" value="Class-I_Pyr_Nuc-Dis_Oxidored"/>
</dbReference>
<dbReference type="InterPro" id="IPR016156">
    <property type="entry name" value="FAD/NAD-linked_Rdtase_dimer_sf"/>
</dbReference>
<feature type="binding site" evidence="13">
    <location>
        <position position="117"/>
    </location>
    <ligand>
        <name>FAD</name>
        <dbReference type="ChEBI" id="CHEBI:57692"/>
    </ligand>
</feature>
<dbReference type="PANTHER" id="PTHR22912:SF217">
    <property type="entry name" value="DIHYDROLIPOYL DEHYDROGENASE"/>
    <property type="match status" value="1"/>
</dbReference>
<dbReference type="FunFam" id="3.30.390.30:FF:000001">
    <property type="entry name" value="Dihydrolipoyl dehydrogenase"/>
    <property type="match status" value="1"/>
</dbReference>
<dbReference type="PANTHER" id="PTHR22912">
    <property type="entry name" value="DISULFIDE OXIDOREDUCTASE"/>
    <property type="match status" value="1"/>
</dbReference>
<comment type="miscellaneous">
    <text evidence="15">The active site is a redox-active disulfide bond.</text>
</comment>
<dbReference type="PRINTS" id="PR00411">
    <property type="entry name" value="PNDRDTASEI"/>
</dbReference>